<evidence type="ECO:0000259" key="1">
    <source>
        <dbReference type="Pfam" id="PF13456"/>
    </source>
</evidence>
<dbReference type="Gene3D" id="3.30.420.10">
    <property type="entry name" value="Ribonuclease H-like superfamily/Ribonuclease H"/>
    <property type="match status" value="1"/>
</dbReference>
<accession>A0A7J8NXK2</accession>
<reference evidence="2 3" key="1">
    <citation type="journal article" date="2019" name="Genome Biol. Evol.">
        <title>Insights into the evolution of the New World diploid cottons (Gossypium, subgenus Houzingenia) based on genome sequencing.</title>
        <authorList>
            <person name="Grover C.E."/>
            <person name="Arick M.A. 2nd"/>
            <person name="Thrash A."/>
            <person name="Conover J.L."/>
            <person name="Sanders W.S."/>
            <person name="Peterson D.G."/>
            <person name="Frelichowski J.E."/>
            <person name="Scheffler J.A."/>
            <person name="Scheffler B.E."/>
            <person name="Wendel J.F."/>
        </authorList>
    </citation>
    <scope>NUCLEOTIDE SEQUENCE [LARGE SCALE GENOMIC DNA]</scope>
    <source>
        <strain evidence="2">8</strain>
        <tissue evidence="2">Leaf</tissue>
    </source>
</reference>
<feature type="domain" description="RNase H type-1" evidence="1">
    <location>
        <begin position="15"/>
        <end position="95"/>
    </location>
</feature>
<dbReference type="InterPro" id="IPR012337">
    <property type="entry name" value="RNaseH-like_sf"/>
</dbReference>
<dbReference type="EMBL" id="JABEZZ010000002">
    <property type="protein sequence ID" value="MBA0581540.1"/>
    <property type="molecule type" value="Genomic_DNA"/>
</dbReference>
<dbReference type="GO" id="GO:0003676">
    <property type="term" value="F:nucleic acid binding"/>
    <property type="evidence" value="ECO:0007669"/>
    <property type="project" value="InterPro"/>
</dbReference>
<dbReference type="GO" id="GO:0004523">
    <property type="term" value="F:RNA-DNA hybrid ribonuclease activity"/>
    <property type="evidence" value="ECO:0007669"/>
    <property type="project" value="InterPro"/>
</dbReference>
<evidence type="ECO:0000313" key="2">
    <source>
        <dbReference type="EMBL" id="MBA0581540.1"/>
    </source>
</evidence>
<dbReference type="CDD" id="cd06222">
    <property type="entry name" value="RNase_H_like"/>
    <property type="match status" value="1"/>
</dbReference>
<sequence length="128" mass="14686">MSNTWATYWIQLYIDGAVKLDLEEAVAGGVLKNHHGQWILGFNRRLGWCFVFNAELWGILHGLIILQNKKWDKVSIRTGSMEVIQSIKETEENMEVDRIAKLAFDQNEGLQLFAKNPPNTSSLMSFFI</sequence>
<dbReference type="InterPro" id="IPR036397">
    <property type="entry name" value="RNaseH_sf"/>
</dbReference>
<dbReference type="AlphaFoldDB" id="A0A7J8NXK2"/>
<dbReference type="Proteomes" id="UP000593578">
    <property type="component" value="Unassembled WGS sequence"/>
</dbReference>
<name>A0A7J8NXK2_GOSRA</name>
<dbReference type="InterPro" id="IPR002156">
    <property type="entry name" value="RNaseH_domain"/>
</dbReference>
<dbReference type="PANTHER" id="PTHR47723:SF13">
    <property type="entry name" value="PUTATIVE-RELATED"/>
    <property type="match status" value="1"/>
</dbReference>
<comment type="caution">
    <text evidence="2">The sequence shown here is derived from an EMBL/GenBank/DDBJ whole genome shotgun (WGS) entry which is preliminary data.</text>
</comment>
<protein>
    <recommendedName>
        <fullName evidence="1">RNase H type-1 domain-containing protein</fullName>
    </recommendedName>
</protein>
<dbReference type="InterPro" id="IPR044730">
    <property type="entry name" value="RNase_H-like_dom_plant"/>
</dbReference>
<dbReference type="PANTHER" id="PTHR47723">
    <property type="entry name" value="OS05G0353850 PROTEIN"/>
    <property type="match status" value="1"/>
</dbReference>
<gene>
    <name evidence="2" type="ORF">Gorai_023716</name>
</gene>
<dbReference type="SUPFAM" id="SSF53098">
    <property type="entry name" value="Ribonuclease H-like"/>
    <property type="match status" value="1"/>
</dbReference>
<evidence type="ECO:0000313" key="3">
    <source>
        <dbReference type="Proteomes" id="UP000593578"/>
    </source>
</evidence>
<proteinExistence type="predicted"/>
<feature type="non-terminal residue" evidence="2">
    <location>
        <position position="1"/>
    </location>
</feature>
<organism evidence="2 3">
    <name type="scientific">Gossypium raimondii</name>
    <name type="common">Peruvian cotton</name>
    <name type="synonym">Gossypium klotzschianum subsp. raimondii</name>
    <dbReference type="NCBI Taxonomy" id="29730"/>
    <lineage>
        <taxon>Eukaryota</taxon>
        <taxon>Viridiplantae</taxon>
        <taxon>Streptophyta</taxon>
        <taxon>Embryophyta</taxon>
        <taxon>Tracheophyta</taxon>
        <taxon>Spermatophyta</taxon>
        <taxon>Magnoliopsida</taxon>
        <taxon>eudicotyledons</taxon>
        <taxon>Gunneridae</taxon>
        <taxon>Pentapetalae</taxon>
        <taxon>rosids</taxon>
        <taxon>malvids</taxon>
        <taxon>Malvales</taxon>
        <taxon>Malvaceae</taxon>
        <taxon>Malvoideae</taxon>
        <taxon>Gossypium</taxon>
    </lineage>
</organism>
<dbReference type="InterPro" id="IPR053151">
    <property type="entry name" value="RNase_H-like"/>
</dbReference>
<dbReference type="Pfam" id="PF13456">
    <property type="entry name" value="RVT_3"/>
    <property type="match status" value="1"/>
</dbReference>